<dbReference type="PANTHER" id="PTHR34982">
    <property type="entry name" value="YOP PROTEINS TRANSLOCATION PROTEIN L"/>
    <property type="match status" value="1"/>
</dbReference>
<dbReference type="InterPro" id="IPR012842">
    <property type="entry name" value="T3SS_SctL/SctL2"/>
</dbReference>
<dbReference type="GO" id="GO:0005829">
    <property type="term" value="C:cytosol"/>
    <property type="evidence" value="ECO:0007669"/>
    <property type="project" value="TreeGrafter"/>
</dbReference>
<dbReference type="RefSeq" id="WP_070402368.1">
    <property type="nucleotide sequence ID" value="NZ_BJVW01000019.1"/>
</dbReference>
<evidence type="ECO:0000313" key="8">
    <source>
        <dbReference type="Proteomes" id="UP000179145"/>
    </source>
</evidence>
<keyword evidence="2" id="KW-0813">Transport</keyword>
<dbReference type="InterPro" id="IPR010586">
    <property type="entry name" value="T3SS_stator_protein"/>
</dbReference>
<dbReference type="Pfam" id="PF06635">
    <property type="entry name" value="T3SS_SCTL"/>
    <property type="match status" value="1"/>
</dbReference>
<evidence type="ECO:0000256" key="3">
    <source>
        <dbReference type="ARBA" id="ARBA00022490"/>
    </source>
</evidence>
<dbReference type="AlphaFoldDB" id="A0A1D8USL8"/>
<dbReference type="Proteomes" id="UP000179145">
    <property type="component" value="Chromosome"/>
</dbReference>
<comment type="similarity">
    <text evidence="5">Belongs to the SctL stator family.</text>
</comment>
<keyword evidence="4" id="KW-0653">Protein transport</keyword>
<dbReference type="KEGG" id="kba:A0U89_05280"/>
<reference evidence="7 8" key="1">
    <citation type="journal article" date="2016" name="Microb. Cell Fact.">
        <title>Dissection of exopolysaccharide biosynthesis in Kozakia baliensis.</title>
        <authorList>
            <person name="Brandt J.U."/>
            <person name="Jakob F."/>
            <person name="Behr J."/>
            <person name="Geissler A.J."/>
            <person name="Vogel R.F."/>
        </authorList>
    </citation>
    <scope>NUCLEOTIDE SEQUENCE [LARGE SCALE GENOMIC DNA]</scope>
    <source>
        <strain evidence="7 8">DSM 14400</strain>
    </source>
</reference>
<gene>
    <name evidence="7" type="ORF">A0U89_05280</name>
</gene>
<dbReference type="GO" id="GO:0030254">
    <property type="term" value="P:protein secretion by the type III secretion system"/>
    <property type="evidence" value="ECO:0007669"/>
    <property type="project" value="InterPro"/>
</dbReference>
<evidence type="ECO:0000256" key="5">
    <source>
        <dbReference type="ARBA" id="ARBA00024335"/>
    </source>
</evidence>
<dbReference type="eggNOG" id="COG1317">
    <property type="taxonomic scope" value="Bacteria"/>
</dbReference>
<evidence type="ECO:0000313" key="7">
    <source>
        <dbReference type="EMBL" id="AOX16633.1"/>
    </source>
</evidence>
<dbReference type="EMBL" id="CP014674">
    <property type="protein sequence ID" value="AOX16633.1"/>
    <property type="molecule type" value="Genomic_DNA"/>
</dbReference>
<dbReference type="PANTHER" id="PTHR34982:SF1">
    <property type="entry name" value="FLAGELLAR ASSEMBLY PROTEIN FLIH"/>
    <property type="match status" value="1"/>
</dbReference>
<evidence type="ECO:0000256" key="1">
    <source>
        <dbReference type="ARBA" id="ARBA00004496"/>
    </source>
</evidence>
<dbReference type="InterPro" id="IPR051472">
    <property type="entry name" value="T3SS_Stator/FliH"/>
</dbReference>
<comment type="subcellular location">
    <subcellularLocation>
        <location evidence="1">Cytoplasm</location>
    </subcellularLocation>
</comment>
<protein>
    <recommendedName>
        <fullName evidence="6">Type 3 secretion system stator protein</fullName>
    </recommendedName>
</protein>
<proteinExistence type="inferred from homology"/>
<evidence type="ECO:0000256" key="2">
    <source>
        <dbReference type="ARBA" id="ARBA00022448"/>
    </source>
</evidence>
<name>A0A1D8USL8_9PROT</name>
<dbReference type="STRING" id="153496.A0U89_05280"/>
<organism evidence="7 8">
    <name type="scientific">Kozakia baliensis</name>
    <dbReference type="NCBI Taxonomy" id="153496"/>
    <lineage>
        <taxon>Bacteria</taxon>
        <taxon>Pseudomonadati</taxon>
        <taxon>Pseudomonadota</taxon>
        <taxon>Alphaproteobacteria</taxon>
        <taxon>Acetobacterales</taxon>
        <taxon>Acetobacteraceae</taxon>
        <taxon>Kozakia</taxon>
    </lineage>
</organism>
<dbReference type="NCBIfam" id="TIGR02499">
    <property type="entry name" value="HrpE_YscL_not"/>
    <property type="match status" value="1"/>
</dbReference>
<dbReference type="OrthoDB" id="9802671at2"/>
<evidence type="ECO:0000256" key="6">
    <source>
        <dbReference type="ARBA" id="ARBA00040494"/>
    </source>
</evidence>
<sequence>MPDSFPTLRPDRIVLRPEEMALWCDASTAYRTALKDAATLRANAQAAYDAERERGFKKGLDDGSVEMARRILAANDAAAQILHDLEAGLPTIVADVVEDILGRIDMKELLPLAVRHTLGRLRYGTFATLRVAPDCVAALRPVIEQLNTQTSSIHLDVDSSLTAGRCILESELGVAELGIAAQLNVLRERLAAQWQQDG</sequence>
<accession>A0A1D8USL8</accession>
<keyword evidence="3" id="KW-0963">Cytoplasm</keyword>
<keyword evidence="8" id="KW-1185">Reference proteome</keyword>
<evidence type="ECO:0000256" key="4">
    <source>
        <dbReference type="ARBA" id="ARBA00022927"/>
    </source>
</evidence>